<dbReference type="GO" id="GO:0032259">
    <property type="term" value="P:methylation"/>
    <property type="evidence" value="ECO:0007669"/>
    <property type="project" value="UniProtKB-KW"/>
</dbReference>
<dbReference type="RefSeq" id="WP_259661013.1">
    <property type="nucleotide sequence ID" value="NZ_JAHXRI010000006.1"/>
</dbReference>
<dbReference type="EMBL" id="JAHXRI010000006">
    <property type="protein sequence ID" value="MBZ1350230.1"/>
    <property type="molecule type" value="Genomic_DNA"/>
</dbReference>
<name>A0A953N7X3_9BURK</name>
<keyword evidence="1 3" id="KW-0489">Methyltransferase</keyword>
<organism evidence="3 4">
    <name type="scientific">Zwartia hollandica</name>
    <dbReference type="NCBI Taxonomy" id="324606"/>
    <lineage>
        <taxon>Bacteria</taxon>
        <taxon>Pseudomonadati</taxon>
        <taxon>Pseudomonadota</taxon>
        <taxon>Betaproteobacteria</taxon>
        <taxon>Burkholderiales</taxon>
        <taxon>Alcaligenaceae</taxon>
        <taxon>Zwartia</taxon>
    </lineage>
</organism>
<dbReference type="InterPro" id="IPR003788">
    <property type="entry name" value="NDUFAF7"/>
</dbReference>
<reference evidence="3" key="1">
    <citation type="submission" date="2021-07" db="EMBL/GenBank/DDBJ databases">
        <title>New genus and species of the family Alcaligenaceae.</title>
        <authorList>
            <person name="Hahn M.W."/>
        </authorList>
    </citation>
    <scope>NUCLEOTIDE SEQUENCE</scope>
    <source>
        <strain evidence="3">LF4-65</strain>
    </source>
</reference>
<dbReference type="SUPFAM" id="SSF53335">
    <property type="entry name" value="S-adenosyl-L-methionine-dependent methyltransferases"/>
    <property type="match status" value="1"/>
</dbReference>
<dbReference type="EC" id="2.1.1.-" evidence="3"/>
<dbReference type="Pfam" id="PF02636">
    <property type="entry name" value="Methyltransf_28"/>
    <property type="match status" value="1"/>
</dbReference>
<dbReference type="Gene3D" id="3.40.50.12710">
    <property type="match status" value="1"/>
</dbReference>
<comment type="caution">
    <text evidence="3">The sequence shown here is derived from an EMBL/GenBank/DDBJ whole genome shotgun (WGS) entry which is preliminary data.</text>
</comment>
<protein>
    <submittedName>
        <fullName evidence="3">SAM-dependent methyltransferase</fullName>
        <ecNumber evidence="3">2.1.1.-</ecNumber>
    </submittedName>
</protein>
<gene>
    <name evidence="3" type="ORF">KZZ10_06185</name>
</gene>
<dbReference type="PANTHER" id="PTHR12049">
    <property type="entry name" value="PROTEIN ARGININE METHYLTRANSFERASE NDUFAF7, MITOCHONDRIAL"/>
    <property type="match status" value="1"/>
</dbReference>
<dbReference type="AlphaFoldDB" id="A0A953N7X3"/>
<dbReference type="InterPro" id="IPR029063">
    <property type="entry name" value="SAM-dependent_MTases_sf"/>
</dbReference>
<evidence type="ECO:0000313" key="3">
    <source>
        <dbReference type="EMBL" id="MBZ1350230.1"/>
    </source>
</evidence>
<dbReference type="InterPro" id="IPR038375">
    <property type="entry name" value="NDUFAF7_sf"/>
</dbReference>
<evidence type="ECO:0000256" key="2">
    <source>
        <dbReference type="ARBA" id="ARBA00022679"/>
    </source>
</evidence>
<evidence type="ECO:0000313" key="4">
    <source>
        <dbReference type="Proteomes" id="UP000739565"/>
    </source>
</evidence>
<proteinExistence type="predicted"/>
<keyword evidence="2 3" id="KW-0808">Transferase</keyword>
<accession>A0A953N7X3</accession>
<keyword evidence="4" id="KW-1185">Reference proteome</keyword>
<dbReference type="GO" id="GO:0035243">
    <property type="term" value="F:protein-arginine omega-N symmetric methyltransferase activity"/>
    <property type="evidence" value="ECO:0007669"/>
    <property type="project" value="TreeGrafter"/>
</dbReference>
<evidence type="ECO:0000256" key="1">
    <source>
        <dbReference type="ARBA" id="ARBA00022603"/>
    </source>
</evidence>
<dbReference type="PANTHER" id="PTHR12049:SF7">
    <property type="entry name" value="PROTEIN ARGININE METHYLTRANSFERASE NDUFAF7, MITOCHONDRIAL"/>
    <property type="match status" value="1"/>
</dbReference>
<dbReference type="Proteomes" id="UP000739565">
    <property type="component" value="Unassembled WGS sequence"/>
</dbReference>
<sequence length="393" mass="43130">MAHSQRVSAFLHQQIAKAGGWIPFSEWMHHVLYAPGLGYYAAGNTKLADSQANATTHLSGDFVTAPQLTPLFGQTLTRQIAEVLKQTNTAHVLEFGAGSGALAQDILEALDAQGLIVDYFILEVSADLKHRQQERLSRWGTRVQWLERAPEHFAGCVVANEVLDAMPVEVFRWTEEGALQLRGVKSTASRNTASGSAASESLAQDFMFEDRPASDTLTHVMQNRMPALPDYRSEINLQAEAWINNLGAWLTRGAALLIDYGFPRHEYYHPQRHRGTLMCHIQHRAHDDVFLAPGLQDITAHVDFTAVAHAAQTAGLDVLGYTSQARFLLNAGLADILAAYAPESEQLRAQTNGAVQKLISEAEMGELFKVIALGRGVVDPLIGFVRGDRRGSL</sequence>